<comment type="caution">
    <text evidence="4">The sequence shown here is derived from an EMBL/GenBank/DDBJ whole genome shotgun (WGS) entry which is preliminary data.</text>
</comment>
<feature type="repeat" description="TPR" evidence="1">
    <location>
        <begin position="543"/>
        <end position="576"/>
    </location>
</feature>
<feature type="region of interest" description="Disordered" evidence="2">
    <location>
        <begin position="276"/>
        <end position="295"/>
    </location>
</feature>
<dbReference type="SUPFAM" id="SSF48452">
    <property type="entry name" value="TPR-like"/>
    <property type="match status" value="2"/>
</dbReference>
<dbReference type="Pfam" id="PF13432">
    <property type="entry name" value="TPR_16"/>
    <property type="match status" value="1"/>
</dbReference>
<keyword evidence="3" id="KW-0812">Transmembrane</keyword>
<name>A0A7J6Y2X2_TRYCR</name>
<protein>
    <submittedName>
        <fullName evidence="4">Bardet-Biedl syndrome 8 protein</fullName>
    </submittedName>
</protein>
<feature type="transmembrane region" description="Helical" evidence="3">
    <location>
        <begin position="6"/>
        <end position="31"/>
    </location>
</feature>
<dbReference type="SMART" id="SM00028">
    <property type="entry name" value="TPR"/>
    <property type="match status" value="7"/>
</dbReference>
<evidence type="ECO:0000256" key="2">
    <source>
        <dbReference type="SAM" id="MobiDB-lite"/>
    </source>
</evidence>
<evidence type="ECO:0000256" key="3">
    <source>
        <dbReference type="SAM" id="Phobius"/>
    </source>
</evidence>
<dbReference type="PANTHER" id="PTHR44177">
    <property type="entry name" value="TETRATRICOPEPTIDE REPEAT PROTEIN 8"/>
    <property type="match status" value="1"/>
</dbReference>
<organism evidence="4 5">
    <name type="scientific">Trypanosoma cruzi</name>
    <dbReference type="NCBI Taxonomy" id="5693"/>
    <lineage>
        <taxon>Eukaryota</taxon>
        <taxon>Discoba</taxon>
        <taxon>Euglenozoa</taxon>
        <taxon>Kinetoplastea</taxon>
        <taxon>Metakinetoplastina</taxon>
        <taxon>Trypanosomatida</taxon>
        <taxon>Trypanosomatidae</taxon>
        <taxon>Trypanosoma</taxon>
        <taxon>Schizotrypanum</taxon>
    </lineage>
</organism>
<dbReference type="GO" id="GO:0034464">
    <property type="term" value="C:BBSome"/>
    <property type="evidence" value="ECO:0007669"/>
    <property type="project" value="InterPro"/>
</dbReference>
<dbReference type="GO" id="GO:0036064">
    <property type="term" value="C:ciliary basal body"/>
    <property type="evidence" value="ECO:0007669"/>
    <property type="project" value="TreeGrafter"/>
</dbReference>
<gene>
    <name evidence="4" type="ORF">ECC02_006093</name>
</gene>
<feature type="region of interest" description="Disordered" evidence="2">
    <location>
        <begin position="237"/>
        <end position="271"/>
    </location>
</feature>
<dbReference type="GO" id="GO:1905515">
    <property type="term" value="P:non-motile cilium assembly"/>
    <property type="evidence" value="ECO:0007669"/>
    <property type="project" value="InterPro"/>
</dbReference>
<dbReference type="InterPro" id="IPR011990">
    <property type="entry name" value="TPR-like_helical_dom_sf"/>
</dbReference>
<keyword evidence="1" id="KW-0802">TPR repeat</keyword>
<keyword evidence="3" id="KW-1133">Transmembrane helix</keyword>
<dbReference type="InterPro" id="IPR028796">
    <property type="entry name" value="BBS8"/>
</dbReference>
<evidence type="ECO:0000256" key="1">
    <source>
        <dbReference type="PROSITE-ProRule" id="PRU00339"/>
    </source>
</evidence>
<reference evidence="4 5" key="1">
    <citation type="journal article" date="2019" name="Genome Biol. Evol.">
        <title>Nanopore Sequencing Significantly Improves Genome Assembly of the Protozoan Parasite Trypanosoma cruzi.</title>
        <authorList>
            <person name="Diaz-Viraque F."/>
            <person name="Pita S."/>
            <person name="Greif G."/>
            <person name="de Souza R.C.M."/>
            <person name="Iraola G."/>
            <person name="Robello C."/>
        </authorList>
    </citation>
    <scope>NUCLEOTIDE SEQUENCE [LARGE SCALE GENOMIC DNA]</scope>
    <source>
        <strain evidence="4 5">Berenice</strain>
    </source>
</reference>
<dbReference type="InterPro" id="IPR019734">
    <property type="entry name" value="TPR_rpt"/>
</dbReference>
<feature type="repeat" description="TPR" evidence="1">
    <location>
        <begin position="577"/>
        <end position="610"/>
    </location>
</feature>
<feature type="transmembrane region" description="Helical" evidence="3">
    <location>
        <begin position="38"/>
        <end position="55"/>
    </location>
</feature>
<dbReference type="VEuPathDB" id="TriTrypDB:ECC02_006093"/>
<dbReference type="AlphaFoldDB" id="A0A7J6Y2X2"/>
<proteinExistence type="predicted"/>
<dbReference type="Pfam" id="PF13181">
    <property type="entry name" value="TPR_8"/>
    <property type="match status" value="2"/>
</dbReference>
<dbReference type="CDD" id="cd21341">
    <property type="entry name" value="TTC8_N"/>
    <property type="match status" value="1"/>
</dbReference>
<sequence length="661" mass="74747">MPAVTAGVFACFPLSILFYDFPSVCMYLCIYVYLPQKCMVCHGCPFFFFFFFWFIRGKGCYLQLPKSAIKREWIRRGKGRRKVTNKKTEKKDIYIYIREGQNSIRPAVDRCGDSMMHRNIHGGTTSATIANTDSALLSPPPHTNVPPLPAGMDPTYYALSLLRRRRLEECIAVSTQYLAVFNEKMRLTSSMPQKQADGVDEPLWFIQTRALITQDWFDELDVDNDGVDEVLLDGEQNISSTAHRPGTSLQRKDTPTGTTIPTGMAQRQGTARPISSRYGYVRPGTQSRNRPGTMSIRPITSRMMRIGTASLQAVPGGPHIDVRNLNLEKYGRANPIVARILCDFLLHVEHRPRMVLELGAIALEQQPKDWWWMSRMGQAYYRLGLLREAERMFKGALTIQENVADVMRLAKVFTKMDQPLKALDLLSEASKKNPMDHHLLLHMARLYDQLQDAEKSCQLYRRVLQLDSSNMESIACIAAYMFYEKKQPEIALRLYRRLLQMGVQTTELWNNLGLCCFYSSQYDIALSCLQRAVAISTEDETLADVWYNIGHIGIGTGDLGLAHRAFKVALGANPRHAEALNNLAVLNLNIGQVDQAMNDLAMAIEVSPEQHEPLYNFALLAFKAGNFEKAYKLLTQALEACPDHPESALLQATLRKSLATL</sequence>
<dbReference type="Pfam" id="PF13374">
    <property type="entry name" value="TPR_10"/>
    <property type="match status" value="1"/>
</dbReference>
<feature type="repeat" description="TPR" evidence="1">
    <location>
        <begin position="611"/>
        <end position="644"/>
    </location>
</feature>
<dbReference type="VEuPathDB" id="TriTrypDB:BCY84_01342"/>
<dbReference type="Proteomes" id="UP000583944">
    <property type="component" value="Unassembled WGS sequence"/>
</dbReference>
<dbReference type="EMBL" id="JABDHM010000044">
    <property type="protein sequence ID" value="KAF5220933.1"/>
    <property type="molecule type" value="Genomic_DNA"/>
</dbReference>
<feature type="repeat" description="TPR" evidence="1">
    <location>
        <begin position="506"/>
        <end position="539"/>
    </location>
</feature>
<evidence type="ECO:0000313" key="4">
    <source>
        <dbReference type="EMBL" id="KAF5220933.1"/>
    </source>
</evidence>
<dbReference type="Gene3D" id="1.25.40.10">
    <property type="entry name" value="Tetratricopeptide repeat domain"/>
    <property type="match status" value="2"/>
</dbReference>
<evidence type="ECO:0000313" key="5">
    <source>
        <dbReference type="Proteomes" id="UP000583944"/>
    </source>
</evidence>
<feature type="repeat" description="TPR" evidence="1">
    <location>
        <begin position="437"/>
        <end position="470"/>
    </location>
</feature>
<dbReference type="GO" id="GO:0097730">
    <property type="term" value="C:non-motile cilium"/>
    <property type="evidence" value="ECO:0007669"/>
    <property type="project" value="TreeGrafter"/>
</dbReference>
<dbReference type="PROSITE" id="PS50005">
    <property type="entry name" value="TPR"/>
    <property type="match status" value="5"/>
</dbReference>
<accession>A0A7J6Y2X2</accession>
<keyword evidence="3" id="KW-0472">Membrane</keyword>
<feature type="compositionally biased region" description="Polar residues" evidence="2">
    <location>
        <begin position="255"/>
        <end position="269"/>
    </location>
</feature>
<dbReference type="PANTHER" id="PTHR44177:SF1">
    <property type="entry name" value="TETRATRICOPEPTIDE REPEAT PROTEIN 8"/>
    <property type="match status" value="1"/>
</dbReference>